<gene>
    <name evidence="2" type="ORF">NLI96_g11404</name>
</gene>
<dbReference type="EMBL" id="JANAWD010000754">
    <property type="protein sequence ID" value="KAJ3476086.1"/>
    <property type="molecule type" value="Genomic_DNA"/>
</dbReference>
<feature type="region of interest" description="Disordered" evidence="1">
    <location>
        <begin position="772"/>
        <end position="802"/>
    </location>
</feature>
<organism evidence="2 3">
    <name type="scientific">Meripilus lineatus</name>
    <dbReference type="NCBI Taxonomy" id="2056292"/>
    <lineage>
        <taxon>Eukaryota</taxon>
        <taxon>Fungi</taxon>
        <taxon>Dikarya</taxon>
        <taxon>Basidiomycota</taxon>
        <taxon>Agaricomycotina</taxon>
        <taxon>Agaricomycetes</taxon>
        <taxon>Polyporales</taxon>
        <taxon>Meripilaceae</taxon>
        <taxon>Meripilus</taxon>
    </lineage>
</organism>
<feature type="compositionally biased region" description="Low complexity" evidence="1">
    <location>
        <begin position="592"/>
        <end position="602"/>
    </location>
</feature>
<reference evidence="2" key="1">
    <citation type="submission" date="2022-07" db="EMBL/GenBank/DDBJ databases">
        <title>Genome Sequence of Physisporinus lineatus.</title>
        <authorList>
            <person name="Buettner E."/>
        </authorList>
    </citation>
    <scope>NUCLEOTIDE SEQUENCE</scope>
    <source>
        <strain evidence="2">VT162</strain>
    </source>
</reference>
<feature type="region of interest" description="Disordered" evidence="1">
    <location>
        <begin position="176"/>
        <end position="215"/>
    </location>
</feature>
<feature type="region of interest" description="Disordered" evidence="1">
    <location>
        <begin position="573"/>
        <end position="623"/>
    </location>
</feature>
<evidence type="ECO:0000313" key="3">
    <source>
        <dbReference type="Proteomes" id="UP001212997"/>
    </source>
</evidence>
<keyword evidence="3" id="KW-1185">Reference proteome</keyword>
<feature type="compositionally biased region" description="Polar residues" evidence="1">
    <location>
        <begin position="500"/>
        <end position="517"/>
    </location>
</feature>
<proteinExistence type="predicted"/>
<sequence length="1042" mass="113295">MPAQRWTSPDQLAFLEEKIPAFLERQQDRTLKNERFFKEVVAQFFLRWPEQLVLWPPVGRPPDALDGFEDEVRAQLLASHIVIDTVSHAAQPIYPYNELSRESKIQLASRCRARKKQIESWFRYHSNKKIGVKAAIRLKHEIRPKKKLSNSQAFSKLYKDEKGLRAQFEEEYPQFKCQMHNPDDRDPSVEDSDDETLPADDEGDEKEKRKSTEVAEAKARRKEYLKYWNLFVSRCYEGATLEEKNEVEVYQEKAKEESEAAKSNEGSGDNVASPAECDRAIQGIHHTIEPVINKIASATGLNVFLCLGGPMPDQGGRMGFIHFFSGRKTPEGATVQAFDSSFEQKAADIYLPYLSAVWPPGERRARALPSSHRKSTKKLASKSSKKGSEKSRGPVTPEIVIDHSSDEATDTMHATSGDEIYSSEGEEGGDKEKAVLETEFDTARRLNIERNNQMLKSLGLDQSPLSPVTPPHSRKPSSSRSSKSKGKGRAVEMSKRHSTRLTSNATNPTQAEASGSMNADDAQSVLRQPEDCATPDTVKANADAMGGETAATSPPSTMAVSCGPQAELITHSEGSTATEHTAVPPPIHPPVTQTQTQTQTQQGHGDPPSTDTVAPSTNKATNFDVPSAHAATSHNAEKAPSTVPPILSENALETSSIDTPSINDMSEPGNAPVFVAVSDLPRAVPAAVTVSGKGPIPPNPIIPVSTAKSSAIPPATTATGSDSVSVTPASKLATPGVQDSNSTIPPTTSPDPATLSAPEGSVAMTPRRTAFHSPDATIQGTPPLAAANPPSGSTDSTAQQVAPPARPLFETKLDSTISALVGLRSTTLPTGPPSALAKPIESTTSSSTTVLGGSDTISVQTILDSIDGVPHLPNWIQNALTFFVTQDFGATWVAALRAWVRYEWMGVEVHDWMKRGRKFTAINPWTEEVFDAFKTSFIGWYKSLQPNDRSLFSTDKITCGDWSDMQRYGPNGIMLVLLCLFWWGSNSVDTVWTQYIQDFTFCLNSMTTSDTTGIESSTSLKRTAENDGTGNAEDPPSKRIHS</sequence>
<feature type="region of interest" description="Disordered" evidence="1">
    <location>
        <begin position="364"/>
        <end position="414"/>
    </location>
</feature>
<feature type="region of interest" description="Disordered" evidence="1">
    <location>
        <begin position="830"/>
        <end position="850"/>
    </location>
</feature>
<evidence type="ECO:0000256" key="1">
    <source>
        <dbReference type="SAM" id="MobiDB-lite"/>
    </source>
</evidence>
<feature type="region of interest" description="Disordered" evidence="1">
    <location>
        <begin position="1010"/>
        <end position="1042"/>
    </location>
</feature>
<feature type="compositionally biased region" description="Polar residues" evidence="1">
    <location>
        <begin position="790"/>
        <end position="800"/>
    </location>
</feature>
<feature type="compositionally biased region" description="Polar residues" evidence="1">
    <location>
        <begin position="609"/>
        <end position="621"/>
    </location>
</feature>
<dbReference type="Proteomes" id="UP001212997">
    <property type="component" value="Unassembled WGS sequence"/>
</dbReference>
<comment type="caution">
    <text evidence="2">The sequence shown here is derived from an EMBL/GenBank/DDBJ whole genome shotgun (WGS) entry which is preliminary data.</text>
</comment>
<dbReference type="AlphaFoldDB" id="A0AAD5UTD8"/>
<evidence type="ECO:0000313" key="2">
    <source>
        <dbReference type="EMBL" id="KAJ3476086.1"/>
    </source>
</evidence>
<feature type="compositionally biased region" description="Polar residues" evidence="1">
    <location>
        <begin position="550"/>
        <end position="559"/>
    </location>
</feature>
<feature type="compositionally biased region" description="Polar residues" evidence="1">
    <location>
        <begin position="1010"/>
        <end position="1029"/>
    </location>
</feature>
<feature type="region of interest" description="Disordered" evidence="1">
    <location>
        <begin position="711"/>
        <end position="759"/>
    </location>
</feature>
<feature type="compositionally biased region" description="Basic residues" evidence="1">
    <location>
        <begin position="371"/>
        <end position="385"/>
    </location>
</feature>
<protein>
    <submittedName>
        <fullName evidence="2">Uncharacterized protein</fullName>
    </submittedName>
</protein>
<name>A0AAD5UTD8_9APHY</name>
<feature type="region of interest" description="Disordered" evidence="1">
    <location>
        <begin position="459"/>
        <end position="561"/>
    </location>
</feature>
<feature type="compositionally biased region" description="Basic residues" evidence="1">
    <location>
        <begin position="472"/>
        <end position="488"/>
    </location>
</feature>
<accession>A0AAD5UTD8</accession>
<feature type="compositionally biased region" description="Polar residues" evidence="1">
    <location>
        <begin position="737"/>
        <end position="746"/>
    </location>
</feature>
<feature type="compositionally biased region" description="Acidic residues" evidence="1">
    <location>
        <begin position="189"/>
        <end position="204"/>
    </location>
</feature>
<feature type="compositionally biased region" description="Basic and acidic residues" evidence="1">
    <location>
        <begin position="205"/>
        <end position="215"/>
    </location>
</feature>
<feature type="region of interest" description="Disordered" evidence="1">
    <location>
        <begin position="255"/>
        <end position="274"/>
    </location>
</feature>
<feature type="compositionally biased region" description="Polar residues" evidence="1">
    <location>
        <begin position="716"/>
        <end position="728"/>
    </location>
</feature>